<sequence length="226" mass="24624">MVIHSITSNCFDNNAFLSLILATILLFILILLVAPTNIFQHSEFMMPTSQNAIVFTCLAHLHGVRTRAQFIVGLLRGLSANLSAEGRLRDSLAQEVYRVYGISPPDAARPQNVRVKAQAPDQLVTYPTGLSLVLSRVEDESRGPTGGVGLSNRTQSPDCLEIEREVVSPEDPETAVVIADSLAENRPPIVLTPEVRREVDAFLTWIDGSGPREPVLIIGPEDCGKT</sequence>
<reference evidence="3" key="1">
    <citation type="submission" date="2018-11" db="EMBL/GenBank/DDBJ databases">
        <authorList>
            <consortium name="Pathogen Informatics"/>
        </authorList>
    </citation>
    <scope>NUCLEOTIDE SEQUENCE</scope>
</reference>
<dbReference type="AlphaFoldDB" id="A0A3S5ABE9"/>
<dbReference type="InterPro" id="IPR049400">
    <property type="entry name" value="DYNC2H1_AAA_dom"/>
</dbReference>
<dbReference type="EMBL" id="CAAALY010013280">
    <property type="protein sequence ID" value="VEL11928.1"/>
    <property type="molecule type" value="Genomic_DNA"/>
</dbReference>
<evidence type="ECO:0000259" key="2">
    <source>
        <dbReference type="Pfam" id="PF21264"/>
    </source>
</evidence>
<comment type="caution">
    <text evidence="3">The sequence shown here is derived from an EMBL/GenBank/DDBJ whole genome shotgun (WGS) entry which is preliminary data.</text>
</comment>
<organism evidence="3 4">
    <name type="scientific">Protopolystoma xenopodis</name>
    <dbReference type="NCBI Taxonomy" id="117903"/>
    <lineage>
        <taxon>Eukaryota</taxon>
        <taxon>Metazoa</taxon>
        <taxon>Spiralia</taxon>
        <taxon>Lophotrochozoa</taxon>
        <taxon>Platyhelminthes</taxon>
        <taxon>Monogenea</taxon>
        <taxon>Polyopisthocotylea</taxon>
        <taxon>Polystomatidea</taxon>
        <taxon>Polystomatidae</taxon>
        <taxon>Protopolystoma</taxon>
    </lineage>
</organism>
<feature type="transmembrane region" description="Helical" evidence="1">
    <location>
        <begin position="15"/>
        <end position="39"/>
    </location>
</feature>
<keyword evidence="1" id="KW-1133">Transmembrane helix</keyword>
<evidence type="ECO:0000313" key="3">
    <source>
        <dbReference type="EMBL" id="VEL11928.1"/>
    </source>
</evidence>
<evidence type="ECO:0000256" key="1">
    <source>
        <dbReference type="SAM" id="Phobius"/>
    </source>
</evidence>
<keyword evidence="1" id="KW-0812">Transmembrane</keyword>
<evidence type="ECO:0000313" key="4">
    <source>
        <dbReference type="Proteomes" id="UP000784294"/>
    </source>
</evidence>
<keyword evidence="4" id="KW-1185">Reference proteome</keyword>
<name>A0A3S5ABE9_9PLAT</name>
<feature type="domain" description="Cytoplasmic dynein 2 heavy chain 1 AAA+ ATPase" evidence="2">
    <location>
        <begin position="38"/>
        <end position="98"/>
    </location>
</feature>
<proteinExistence type="predicted"/>
<gene>
    <name evidence="3" type="ORF">PXEA_LOCUS5368</name>
</gene>
<accession>A0A3S5ABE9</accession>
<dbReference type="Pfam" id="PF21264">
    <property type="entry name" value="DYNC2H1_AAA_dom"/>
    <property type="match status" value="1"/>
</dbReference>
<keyword evidence="1" id="KW-0472">Membrane</keyword>
<protein>
    <recommendedName>
        <fullName evidence="2">Cytoplasmic dynein 2 heavy chain 1 AAA+ ATPase domain-containing protein</fullName>
    </recommendedName>
</protein>
<dbReference type="Proteomes" id="UP000784294">
    <property type="component" value="Unassembled WGS sequence"/>
</dbReference>